<name>A0A2S6AL05_9NOCA</name>
<evidence type="ECO:0000256" key="1">
    <source>
        <dbReference type="SAM" id="MobiDB-lite"/>
    </source>
</evidence>
<proteinExistence type="predicted"/>
<evidence type="ECO:0000313" key="2">
    <source>
        <dbReference type="EMBL" id="PPJ35915.1"/>
    </source>
</evidence>
<dbReference type="EMBL" id="PSZC01000017">
    <property type="protein sequence ID" value="PPJ35915.1"/>
    <property type="molecule type" value="Genomic_DNA"/>
</dbReference>
<evidence type="ECO:0000313" key="3">
    <source>
        <dbReference type="Proteomes" id="UP000239874"/>
    </source>
</evidence>
<feature type="compositionally biased region" description="Polar residues" evidence="1">
    <location>
        <begin position="1"/>
        <end position="19"/>
    </location>
</feature>
<dbReference type="AlphaFoldDB" id="A0A2S6AL05"/>
<organism evidence="2 3">
    <name type="scientific">Nocardia nova</name>
    <dbReference type="NCBI Taxonomy" id="37330"/>
    <lineage>
        <taxon>Bacteria</taxon>
        <taxon>Bacillati</taxon>
        <taxon>Actinomycetota</taxon>
        <taxon>Actinomycetes</taxon>
        <taxon>Mycobacteriales</taxon>
        <taxon>Nocardiaceae</taxon>
        <taxon>Nocardia</taxon>
    </lineage>
</organism>
<accession>A0A2S6AL05</accession>
<comment type="caution">
    <text evidence="2">The sequence shown here is derived from an EMBL/GenBank/DDBJ whole genome shotgun (WGS) entry which is preliminary data.</text>
</comment>
<dbReference type="Proteomes" id="UP000239874">
    <property type="component" value="Unassembled WGS sequence"/>
</dbReference>
<gene>
    <name evidence="2" type="ORF">C5E45_22665</name>
</gene>
<sequence length="103" mass="10787">MTGVAQTASQTSPGPQTRSPVVPAAARQALLHDGVHLVPAAVTTSCLGVDERDGVTLVASLLVGRQNGRRTLHSMSSVSPLDPSRPAYRAVLVVTFALVPHRR</sequence>
<protein>
    <submittedName>
        <fullName evidence="2">Uncharacterized protein</fullName>
    </submittedName>
</protein>
<feature type="region of interest" description="Disordered" evidence="1">
    <location>
        <begin position="1"/>
        <end position="23"/>
    </location>
</feature>
<reference evidence="2 3" key="1">
    <citation type="submission" date="2018-02" db="EMBL/GenBank/DDBJ databases">
        <title>8 Nocardia nova and 1 Nocardia cyriacigeorgica strain used for evolution to TMP-SMX.</title>
        <authorList>
            <person name="Mehta H."/>
            <person name="Weng J."/>
            <person name="Shamoo Y."/>
        </authorList>
    </citation>
    <scope>NUCLEOTIDE SEQUENCE [LARGE SCALE GENOMIC DNA]</scope>
    <source>
        <strain evidence="2 3">MDA3139</strain>
    </source>
</reference>